<dbReference type="EMBL" id="JBBWWR010000015">
    <property type="protein sequence ID" value="KAK8949962.1"/>
    <property type="molecule type" value="Genomic_DNA"/>
</dbReference>
<keyword evidence="2" id="KW-1185">Reference proteome</keyword>
<gene>
    <name evidence="1" type="ORF">KSP40_PGU009292</name>
</gene>
<comment type="caution">
    <text evidence="1">The sequence shown here is derived from an EMBL/GenBank/DDBJ whole genome shotgun (WGS) entry which is preliminary data.</text>
</comment>
<proteinExistence type="predicted"/>
<reference evidence="1 2" key="1">
    <citation type="journal article" date="2022" name="Nat. Plants">
        <title>Genomes of leafy and leafless Platanthera orchids illuminate the evolution of mycoheterotrophy.</title>
        <authorList>
            <person name="Li M.H."/>
            <person name="Liu K.W."/>
            <person name="Li Z."/>
            <person name="Lu H.C."/>
            <person name="Ye Q.L."/>
            <person name="Zhang D."/>
            <person name="Wang J.Y."/>
            <person name="Li Y.F."/>
            <person name="Zhong Z.M."/>
            <person name="Liu X."/>
            <person name="Yu X."/>
            <person name="Liu D.K."/>
            <person name="Tu X.D."/>
            <person name="Liu B."/>
            <person name="Hao Y."/>
            <person name="Liao X.Y."/>
            <person name="Jiang Y.T."/>
            <person name="Sun W.H."/>
            <person name="Chen J."/>
            <person name="Chen Y.Q."/>
            <person name="Ai Y."/>
            <person name="Zhai J.W."/>
            <person name="Wu S.S."/>
            <person name="Zhou Z."/>
            <person name="Hsiao Y.Y."/>
            <person name="Wu W.L."/>
            <person name="Chen Y.Y."/>
            <person name="Lin Y.F."/>
            <person name="Hsu J.L."/>
            <person name="Li C.Y."/>
            <person name="Wang Z.W."/>
            <person name="Zhao X."/>
            <person name="Zhong W.Y."/>
            <person name="Ma X.K."/>
            <person name="Ma L."/>
            <person name="Huang J."/>
            <person name="Chen G.Z."/>
            <person name="Huang M.Z."/>
            <person name="Huang L."/>
            <person name="Peng D.H."/>
            <person name="Luo Y.B."/>
            <person name="Zou S.Q."/>
            <person name="Chen S.P."/>
            <person name="Lan S."/>
            <person name="Tsai W.C."/>
            <person name="Van de Peer Y."/>
            <person name="Liu Z.J."/>
        </authorList>
    </citation>
    <scope>NUCLEOTIDE SEQUENCE [LARGE SCALE GENOMIC DNA]</scope>
    <source>
        <strain evidence="1">Lor288</strain>
    </source>
</reference>
<sequence>MRSRRRPRTPEVLRRAYGGHVNTLDAAILSLLPTPPPNSPLDCSCNGRLCLGCVGQYYLVGDEAPSEFVRILTHSFCFVSPRAPPPPANFSTPDLGLRHVSLHFLSRSIYFSFLNRDWKQLLE</sequence>
<evidence type="ECO:0000313" key="1">
    <source>
        <dbReference type="EMBL" id="KAK8949962.1"/>
    </source>
</evidence>
<organism evidence="1 2">
    <name type="scientific">Platanthera guangdongensis</name>
    <dbReference type="NCBI Taxonomy" id="2320717"/>
    <lineage>
        <taxon>Eukaryota</taxon>
        <taxon>Viridiplantae</taxon>
        <taxon>Streptophyta</taxon>
        <taxon>Embryophyta</taxon>
        <taxon>Tracheophyta</taxon>
        <taxon>Spermatophyta</taxon>
        <taxon>Magnoliopsida</taxon>
        <taxon>Liliopsida</taxon>
        <taxon>Asparagales</taxon>
        <taxon>Orchidaceae</taxon>
        <taxon>Orchidoideae</taxon>
        <taxon>Orchideae</taxon>
        <taxon>Orchidinae</taxon>
        <taxon>Platanthera</taxon>
    </lineage>
</organism>
<dbReference type="Proteomes" id="UP001412067">
    <property type="component" value="Unassembled WGS sequence"/>
</dbReference>
<protein>
    <submittedName>
        <fullName evidence="1">Uncharacterized protein</fullName>
    </submittedName>
</protein>
<accession>A0ABR2LUR6</accession>
<evidence type="ECO:0000313" key="2">
    <source>
        <dbReference type="Proteomes" id="UP001412067"/>
    </source>
</evidence>
<name>A0ABR2LUR6_9ASPA</name>